<dbReference type="AlphaFoldDB" id="A0A502J862"/>
<evidence type="ECO:0000313" key="2">
    <source>
        <dbReference type="Proteomes" id="UP000319432"/>
    </source>
</evidence>
<dbReference type="Proteomes" id="UP000319432">
    <property type="component" value="Plasmid p1821L02"/>
</dbReference>
<keyword evidence="1" id="KW-0614">Plasmid</keyword>
<keyword evidence="2" id="KW-1185">Reference proteome</keyword>
<accession>A0A502J862</accession>
<dbReference type="OrthoDB" id="9768556at2"/>
<gene>
    <name evidence="1" type="ORF">EEL30_00940</name>
</gene>
<dbReference type="EMBL" id="CP033462">
    <property type="protein sequence ID" value="QDX91077.1"/>
    <property type="molecule type" value="Genomic_DNA"/>
</dbReference>
<dbReference type="Gene3D" id="3.40.50.300">
    <property type="entry name" value="P-loop containing nucleotide triphosphate hydrolases"/>
    <property type="match status" value="1"/>
</dbReference>
<protein>
    <submittedName>
        <fullName evidence="1">DNA packaging protein</fullName>
    </submittedName>
</protein>
<organism evidence="1 2">
    <name type="scientific">Brevibacillus laterosporus</name>
    <name type="common">Bacillus laterosporus</name>
    <dbReference type="NCBI Taxonomy" id="1465"/>
    <lineage>
        <taxon>Bacteria</taxon>
        <taxon>Bacillati</taxon>
        <taxon>Bacillota</taxon>
        <taxon>Bacilli</taxon>
        <taxon>Bacillales</taxon>
        <taxon>Paenibacillaceae</taxon>
        <taxon>Brevibacillus</taxon>
    </lineage>
</organism>
<evidence type="ECO:0000313" key="1">
    <source>
        <dbReference type="EMBL" id="QDX91077.1"/>
    </source>
</evidence>
<geneLocation type="plasmid" evidence="1 2">
    <name>p1821L02</name>
</geneLocation>
<sequence>MSNITFAKEILKKISDLAKKNPLEGEKASEILRSFEQFSEKCLKIKTTKGVILPFVLNTAQRKLARGIFEAISKGKAVRIIILKARQLGFSTLAEAIVYYLTSLQEAKNSYIVAHEDEAVNNLFDMFKLYYEMVPTVYKPMKKHDNSKKLTFENPTSFESDKKRNPGLKSKITVASAEKKSLGRSGTIHYLHISELAFWPENRQSKHMLSLLQALSDAPGTLCIIESTANGIGEYFQQMWERAVNGKNDYTPIFVAWHENPDYAEPFNTSAEKKLFEEKLSTDEIELRKRFNLTLEQLKWRQVTIKNKCGGDPKSFQQEYPAFPEEAFLVSGRSSFNQEQVNKDLNSARIPIKTHNDGDIWVWEEPIEGELYDAGADVAEGLDDDDHDSSTFSIRKRSTGEKVAECQCKEEPFQFANILDEWGHKYNNALLGVERNNHGHAVLAVLIHNHDYPNLYYHADYDSKTKEMQRRPGWPTTPKTRPILVENYRQDYKEGEIDVPSKRQLSEMRTFIKKNGKHQHQVGCHDDILIADMICWEMRKYTHKGQIKAYGFSIMPDLDSLFA</sequence>
<name>A0A502J862_BRELA</name>
<dbReference type="Gene3D" id="3.30.420.240">
    <property type="match status" value="1"/>
</dbReference>
<proteinExistence type="predicted"/>
<dbReference type="InterPro" id="IPR027417">
    <property type="entry name" value="P-loop_NTPase"/>
</dbReference>
<reference evidence="1 2" key="1">
    <citation type="submission" date="2018-11" db="EMBL/GenBank/DDBJ databases">
        <title>Phylogenetic determinants of toxin gene distribution in genomes of Brevibacillus laterosporus.</title>
        <authorList>
            <person name="Glare T.R."/>
            <person name="Durrant A."/>
            <person name="Berry C."/>
            <person name="Palma L."/>
            <person name="Ormskirk M."/>
            <person name="Cox M.O."/>
        </authorList>
    </citation>
    <scope>NUCLEOTIDE SEQUENCE [LARGE SCALE GENOMIC DNA]</scope>
    <source>
        <strain evidence="1 2">1821L</strain>
        <plasmid evidence="1 2">p1821L02</plasmid>
    </source>
</reference>